<evidence type="ECO:0000313" key="2">
    <source>
        <dbReference type="EMBL" id="GFC56783.1"/>
    </source>
</evidence>
<dbReference type="PANTHER" id="PTHR46148">
    <property type="entry name" value="CHROMO DOMAIN-CONTAINING PROTEIN"/>
    <property type="match status" value="1"/>
</dbReference>
<gene>
    <name evidence="2" type="ORF">Tci_828753</name>
</gene>
<sequence>RSEFIQETTDKAVLIKEKLKAVRDHQKSYVDNRHKPLEFEVGDKVVPKVSPWKDVMRFGKKGKLTPRYVGLFEILERIGLIKFDKTLHFVEKPVEIMDREVNNLKRSKIPIVKVCWSSKRGPKFAWERKDHIKARLVNH</sequence>
<name>A0A699Q318_TANCI</name>
<feature type="non-terminal residue" evidence="2">
    <location>
        <position position="1"/>
    </location>
</feature>
<evidence type="ECO:0000259" key="1">
    <source>
        <dbReference type="Pfam" id="PF24626"/>
    </source>
</evidence>
<reference evidence="2" key="1">
    <citation type="journal article" date="2019" name="Sci. Rep.">
        <title>Draft genome of Tanacetum cinerariifolium, the natural source of mosquito coil.</title>
        <authorList>
            <person name="Yamashiro T."/>
            <person name="Shiraishi A."/>
            <person name="Satake H."/>
            <person name="Nakayama K."/>
        </authorList>
    </citation>
    <scope>NUCLEOTIDE SEQUENCE</scope>
</reference>
<dbReference type="EMBL" id="BKCJ010970897">
    <property type="protein sequence ID" value="GFC56783.1"/>
    <property type="molecule type" value="Genomic_DNA"/>
</dbReference>
<organism evidence="2">
    <name type="scientific">Tanacetum cinerariifolium</name>
    <name type="common">Dalmatian daisy</name>
    <name type="synonym">Chrysanthemum cinerariifolium</name>
    <dbReference type="NCBI Taxonomy" id="118510"/>
    <lineage>
        <taxon>Eukaryota</taxon>
        <taxon>Viridiplantae</taxon>
        <taxon>Streptophyta</taxon>
        <taxon>Embryophyta</taxon>
        <taxon>Tracheophyta</taxon>
        <taxon>Spermatophyta</taxon>
        <taxon>Magnoliopsida</taxon>
        <taxon>eudicotyledons</taxon>
        <taxon>Gunneridae</taxon>
        <taxon>Pentapetalae</taxon>
        <taxon>asterids</taxon>
        <taxon>campanulids</taxon>
        <taxon>Asterales</taxon>
        <taxon>Asteraceae</taxon>
        <taxon>Asteroideae</taxon>
        <taxon>Anthemideae</taxon>
        <taxon>Anthemidinae</taxon>
        <taxon>Tanacetum</taxon>
    </lineage>
</organism>
<protein>
    <recommendedName>
        <fullName evidence="1">Tf2-1-like SH3-like domain-containing protein</fullName>
    </recommendedName>
</protein>
<dbReference type="Pfam" id="PF24626">
    <property type="entry name" value="SH3_Tf2-1"/>
    <property type="match status" value="1"/>
</dbReference>
<dbReference type="PANTHER" id="PTHR46148:SF57">
    <property type="entry name" value="OS12G0499874 PROTEIN"/>
    <property type="match status" value="1"/>
</dbReference>
<comment type="caution">
    <text evidence="2">The sequence shown here is derived from an EMBL/GenBank/DDBJ whole genome shotgun (WGS) entry which is preliminary data.</text>
</comment>
<accession>A0A699Q318</accession>
<dbReference type="InterPro" id="IPR056924">
    <property type="entry name" value="SH3_Tf2-1"/>
</dbReference>
<feature type="domain" description="Tf2-1-like SH3-like" evidence="1">
    <location>
        <begin position="42"/>
        <end position="80"/>
    </location>
</feature>
<dbReference type="AlphaFoldDB" id="A0A699Q318"/>
<proteinExistence type="predicted"/>